<feature type="transmembrane region" description="Helical" evidence="1">
    <location>
        <begin position="12"/>
        <end position="28"/>
    </location>
</feature>
<dbReference type="OrthoDB" id="9811998at2"/>
<keyword evidence="3" id="KW-1185">Reference proteome</keyword>
<evidence type="ECO:0000256" key="1">
    <source>
        <dbReference type="SAM" id="Phobius"/>
    </source>
</evidence>
<evidence type="ECO:0000313" key="3">
    <source>
        <dbReference type="Proteomes" id="UP000236893"/>
    </source>
</evidence>
<protein>
    <recommendedName>
        <fullName evidence="4">Protein SCO1/2</fullName>
    </recommendedName>
</protein>
<evidence type="ECO:0000313" key="2">
    <source>
        <dbReference type="EMBL" id="POY35645.1"/>
    </source>
</evidence>
<comment type="caution">
    <text evidence="2">The sequence shown here is derived from an EMBL/GenBank/DDBJ whole genome shotgun (WGS) entry which is preliminary data.</text>
</comment>
<dbReference type="EMBL" id="PQVF01000010">
    <property type="protein sequence ID" value="POY35645.1"/>
    <property type="molecule type" value="Genomic_DNA"/>
</dbReference>
<dbReference type="RefSeq" id="WP_103789918.1">
    <property type="nucleotide sequence ID" value="NZ_PQVF01000010.1"/>
</dbReference>
<sequence>MNTRISLSKKAVILFFVFLLPVITYFLLKSGQNMYKPLPVYGPKEVASTFHLKKGRKIQDTIYHTISYYPSADTGKIIMANFLLTDDAFGNKAANEQTWRLVDYFKKNPKLQFVTYAANNQWLVDSNKNDNWKVIYAPIDSLGSIAQQQYLLNEVKIDSLTKKYTASRRFIMLDQHHRIRGFYRMENRYNIDTLMDEVKVLTVELIREEDDKKLK</sequence>
<keyword evidence="1" id="KW-0812">Transmembrane</keyword>
<name>A0A2S4ZZ61_9SPHI</name>
<proteinExistence type="predicted"/>
<accession>A0A2S4ZZ61</accession>
<dbReference type="AlphaFoldDB" id="A0A2S4ZZ61"/>
<gene>
    <name evidence="2" type="ORF">C3K47_14725</name>
</gene>
<reference evidence="2 3" key="1">
    <citation type="submission" date="2018-01" db="EMBL/GenBank/DDBJ databases">
        <authorList>
            <person name="Gaut B.S."/>
            <person name="Morton B.R."/>
            <person name="Clegg M.T."/>
            <person name="Duvall M.R."/>
        </authorList>
    </citation>
    <scope>NUCLEOTIDE SEQUENCE [LARGE SCALE GENOMIC DNA]</scope>
    <source>
        <strain evidence="2 3">HR-AV</strain>
    </source>
</reference>
<keyword evidence="1" id="KW-1133">Transmembrane helix</keyword>
<keyword evidence="1" id="KW-0472">Membrane</keyword>
<evidence type="ECO:0008006" key="4">
    <source>
        <dbReference type="Google" id="ProtNLM"/>
    </source>
</evidence>
<dbReference type="Proteomes" id="UP000236893">
    <property type="component" value="Unassembled WGS sequence"/>
</dbReference>
<organism evidence="2 3">
    <name type="scientific">Solitalea longa</name>
    <dbReference type="NCBI Taxonomy" id="2079460"/>
    <lineage>
        <taxon>Bacteria</taxon>
        <taxon>Pseudomonadati</taxon>
        <taxon>Bacteroidota</taxon>
        <taxon>Sphingobacteriia</taxon>
        <taxon>Sphingobacteriales</taxon>
        <taxon>Sphingobacteriaceae</taxon>
        <taxon>Solitalea</taxon>
    </lineage>
</organism>